<keyword evidence="5" id="KW-0560">Oxidoreductase</keyword>
<dbReference type="AlphaFoldDB" id="A0A9W4XLW5"/>
<dbReference type="Gene3D" id="3.40.462.20">
    <property type="match status" value="1"/>
</dbReference>
<evidence type="ECO:0000259" key="7">
    <source>
        <dbReference type="PROSITE" id="PS51387"/>
    </source>
</evidence>
<dbReference type="EMBL" id="CAOQHR010000007">
    <property type="protein sequence ID" value="CAI6336784.1"/>
    <property type="molecule type" value="Genomic_DNA"/>
</dbReference>
<dbReference type="OrthoDB" id="9983560at2759"/>
<dbReference type="Proteomes" id="UP001152607">
    <property type="component" value="Unassembled WGS sequence"/>
</dbReference>
<keyword evidence="9" id="KW-1185">Reference proteome</keyword>
<evidence type="ECO:0000313" key="8">
    <source>
        <dbReference type="EMBL" id="CAI6336784.1"/>
    </source>
</evidence>
<gene>
    <name evidence="8" type="ORF">PDIGIT_LOCUS9890</name>
</gene>
<evidence type="ECO:0000256" key="3">
    <source>
        <dbReference type="ARBA" id="ARBA00022630"/>
    </source>
</evidence>
<evidence type="ECO:0000313" key="9">
    <source>
        <dbReference type="Proteomes" id="UP001152607"/>
    </source>
</evidence>
<keyword evidence="3" id="KW-0285">Flavoprotein</keyword>
<protein>
    <recommendedName>
        <fullName evidence="7">FAD-binding PCMH-type domain-containing protein</fullName>
    </recommendedName>
</protein>
<feature type="chain" id="PRO_5040840564" description="FAD-binding PCMH-type domain-containing protein" evidence="6">
    <location>
        <begin position="22"/>
        <end position="650"/>
    </location>
</feature>
<sequence length="650" mass="70241">MPRGKRSFLLTCLVTLGSTNAQTIEVGGSVVAANSDNVSPAQASIAGAVGPAQYQLTQSVLDDLKSKKLSNSSIFDFGPSGKVYSSGMCKPAPGDTDWPTADTWETLNVLTGNALLSTVPIGAACYQGEHYNAERCTEILDRWSDPHLHAEDPTSVMNPLYQGATCMPQNAATGGSCEIGGSASYSVNVSTVAQVQLAVNFARNTGVRLLVHNTGHDYLGKSTGANALSIWTRNLRTIDFIEKYSSPSSSWTGSAFKLGAGVQVWELLAAAHEHGVSVLSGECPTVGVAGGYIAGGGMGPLSSKHGLAVDHVLSLDVVTPDGTFVTADEKTNTNLFWALRGGGGGTFGVVTSVTVRTLPKMKVAGLTLSISIGPNGDVSEDLFWEAITGWWRRFPKYVEQGSYAYSIILPTPDGGLSWALTPWMVPDMTLDQFKDMTADLRAEWERIGFNVNLSYFETENFYDAWTTHFPDDTVGVPNLRTASRLIPRENWENPTLLEDTVSFIQRAVRNGSSLIGYNIRAAPVADAPPSATVPIWRDTTMFAIVGTMWDATLPDLEVDIVNERITKEWTASLRSLTPGGGTYSNEADVMDPDFQQAFYGYDNYQRLRTIKHEVDPWGLFYAPTGVASEDWTVTDQAGYVLKQTGKLCRK</sequence>
<comment type="cofactor">
    <cofactor evidence="1">
        <name>FAD</name>
        <dbReference type="ChEBI" id="CHEBI:57692"/>
    </cofactor>
</comment>
<comment type="caution">
    <text evidence="8">The sequence shown here is derived from an EMBL/GenBank/DDBJ whole genome shotgun (WGS) entry which is preliminary data.</text>
</comment>
<dbReference type="PROSITE" id="PS51387">
    <property type="entry name" value="FAD_PCMH"/>
    <property type="match status" value="1"/>
</dbReference>
<accession>A0A9W4XLW5</accession>
<dbReference type="Gene3D" id="3.30.465.10">
    <property type="match status" value="1"/>
</dbReference>
<dbReference type="GO" id="GO:0016491">
    <property type="term" value="F:oxidoreductase activity"/>
    <property type="evidence" value="ECO:0007669"/>
    <property type="project" value="UniProtKB-KW"/>
</dbReference>
<dbReference type="InterPro" id="IPR050416">
    <property type="entry name" value="FAD-linked_Oxidoreductase"/>
</dbReference>
<feature type="signal peptide" evidence="6">
    <location>
        <begin position="1"/>
        <end position="21"/>
    </location>
</feature>
<dbReference type="Pfam" id="PF08031">
    <property type="entry name" value="BBE"/>
    <property type="match status" value="1"/>
</dbReference>
<evidence type="ECO:0000256" key="2">
    <source>
        <dbReference type="ARBA" id="ARBA00005466"/>
    </source>
</evidence>
<keyword evidence="6" id="KW-0732">Signal</keyword>
<evidence type="ECO:0000256" key="5">
    <source>
        <dbReference type="ARBA" id="ARBA00023002"/>
    </source>
</evidence>
<name>A0A9W4XLW5_9PLEO</name>
<dbReference type="PANTHER" id="PTHR42973:SF39">
    <property type="entry name" value="FAD-BINDING PCMH-TYPE DOMAIN-CONTAINING PROTEIN"/>
    <property type="match status" value="1"/>
</dbReference>
<dbReference type="SUPFAM" id="SSF56176">
    <property type="entry name" value="FAD-binding/transporter-associated domain-like"/>
    <property type="match status" value="1"/>
</dbReference>
<reference evidence="8" key="1">
    <citation type="submission" date="2023-01" db="EMBL/GenBank/DDBJ databases">
        <authorList>
            <person name="Van Ghelder C."/>
            <person name="Rancurel C."/>
        </authorList>
    </citation>
    <scope>NUCLEOTIDE SEQUENCE</scope>
    <source>
        <strain evidence="8">CNCM I-4278</strain>
    </source>
</reference>
<evidence type="ECO:0000256" key="1">
    <source>
        <dbReference type="ARBA" id="ARBA00001974"/>
    </source>
</evidence>
<keyword evidence="4" id="KW-0274">FAD</keyword>
<dbReference type="InterPro" id="IPR006094">
    <property type="entry name" value="Oxid_FAD_bind_N"/>
</dbReference>
<dbReference type="InterPro" id="IPR036318">
    <property type="entry name" value="FAD-bd_PCMH-like_sf"/>
</dbReference>
<dbReference type="InterPro" id="IPR016169">
    <property type="entry name" value="FAD-bd_PCMH_sub2"/>
</dbReference>
<evidence type="ECO:0000256" key="6">
    <source>
        <dbReference type="SAM" id="SignalP"/>
    </source>
</evidence>
<evidence type="ECO:0000256" key="4">
    <source>
        <dbReference type="ARBA" id="ARBA00022827"/>
    </source>
</evidence>
<comment type="similarity">
    <text evidence="2">Belongs to the oxygen-dependent FAD-linked oxidoreductase family.</text>
</comment>
<proteinExistence type="inferred from homology"/>
<organism evidence="8 9">
    <name type="scientific">Periconia digitata</name>
    <dbReference type="NCBI Taxonomy" id="1303443"/>
    <lineage>
        <taxon>Eukaryota</taxon>
        <taxon>Fungi</taxon>
        <taxon>Dikarya</taxon>
        <taxon>Ascomycota</taxon>
        <taxon>Pezizomycotina</taxon>
        <taxon>Dothideomycetes</taxon>
        <taxon>Pleosporomycetidae</taxon>
        <taxon>Pleosporales</taxon>
        <taxon>Massarineae</taxon>
        <taxon>Periconiaceae</taxon>
        <taxon>Periconia</taxon>
    </lineage>
</organism>
<dbReference type="Pfam" id="PF01565">
    <property type="entry name" value="FAD_binding_4"/>
    <property type="match status" value="1"/>
</dbReference>
<dbReference type="PANTHER" id="PTHR42973">
    <property type="entry name" value="BINDING OXIDOREDUCTASE, PUTATIVE (AFU_ORTHOLOGUE AFUA_1G17690)-RELATED"/>
    <property type="match status" value="1"/>
</dbReference>
<feature type="domain" description="FAD-binding PCMH-type" evidence="7">
    <location>
        <begin position="179"/>
        <end position="360"/>
    </location>
</feature>
<dbReference type="GO" id="GO:0071949">
    <property type="term" value="F:FAD binding"/>
    <property type="evidence" value="ECO:0007669"/>
    <property type="project" value="InterPro"/>
</dbReference>
<dbReference type="InterPro" id="IPR012951">
    <property type="entry name" value="BBE"/>
</dbReference>
<dbReference type="InterPro" id="IPR016166">
    <property type="entry name" value="FAD-bd_PCMH"/>
</dbReference>